<dbReference type="SUPFAM" id="SSF81383">
    <property type="entry name" value="F-box domain"/>
    <property type="match status" value="1"/>
</dbReference>
<dbReference type="Gene3D" id="1.20.1280.50">
    <property type="match status" value="1"/>
</dbReference>
<dbReference type="InterPro" id="IPR036047">
    <property type="entry name" value="F-box-like_dom_sf"/>
</dbReference>
<dbReference type="OrthoDB" id="2095648at2759"/>
<dbReference type="Pfam" id="PF24758">
    <property type="entry name" value="LRR_At5g56370"/>
    <property type="match status" value="1"/>
</dbReference>
<evidence type="ECO:0000313" key="4">
    <source>
        <dbReference type="EMBL" id="PUZ50462.1"/>
    </source>
</evidence>
<dbReference type="STRING" id="1504633.A0A2T7D4J1"/>
<keyword evidence="5" id="KW-1185">Reference proteome</keyword>
<dbReference type="EMBL" id="CM009754">
    <property type="protein sequence ID" value="PUZ50462.1"/>
    <property type="molecule type" value="Genomic_DNA"/>
</dbReference>
<dbReference type="InterPro" id="IPR001810">
    <property type="entry name" value="F-box_dom"/>
</dbReference>
<name>A0A2T7D4J1_9POAL</name>
<evidence type="ECO:0000313" key="5">
    <source>
        <dbReference type="Proteomes" id="UP000244336"/>
    </source>
</evidence>
<organism evidence="4 5">
    <name type="scientific">Panicum hallii var. hallii</name>
    <dbReference type="NCBI Taxonomy" id="1504633"/>
    <lineage>
        <taxon>Eukaryota</taxon>
        <taxon>Viridiplantae</taxon>
        <taxon>Streptophyta</taxon>
        <taxon>Embryophyta</taxon>
        <taxon>Tracheophyta</taxon>
        <taxon>Spermatophyta</taxon>
        <taxon>Magnoliopsida</taxon>
        <taxon>Liliopsida</taxon>
        <taxon>Poales</taxon>
        <taxon>Poaceae</taxon>
        <taxon>PACMAD clade</taxon>
        <taxon>Panicoideae</taxon>
        <taxon>Panicodae</taxon>
        <taxon>Paniceae</taxon>
        <taxon>Panicinae</taxon>
        <taxon>Panicum</taxon>
        <taxon>Panicum sect. Panicum</taxon>
    </lineage>
</organism>
<evidence type="ECO:0000256" key="1">
    <source>
        <dbReference type="SAM" id="MobiDB-lite"/>
    </source>
</evidence>
<proteinExistence type="predicted"/>
<dbReference type="InterPro" id="IPR032675">
    <property type="entry name" value="LRR_dom_sf"/>
</dbReference>
<accession>A0A2T7D4J1</accession>
<reference evidence="4 5" key="1">
    <citation type="submission" date="2018-04" db="EMBL/GenBank/DDBJ databases">
        <title>WGS assembly of Panicum hallii var. hallii HAL2.</title>
        <authorList>
            <person name="Lovell J."/>
            <person name="Jenkins J."/>
            <person name="Lowry D."/>
            <person name="Mamidi S."/>
            <person name="Sreedasyam A."/>
            <person name="Weng X."/>
            <person name="Barry K."/>
            <person name="Bonette J."/>
            <person name="Campitelli B."/>
            <person name="Daum C."/>
            <person name="Gordon S."/>
            <person name="Gould B."/>
            <person name="Lipzen A."/>
            <person name="MacQueen A."/>
            <person name="Palacio-Mejia J."/>
            <person name="Plott C."/>
            <person name="Shakirov E."/>
            <person name="Shu S."/>
            <person name="Yoshinaga Y."/>
            <person name="Zane M."/>
            <person name="Rokhsar D."/>
            <person name="Grimwood J."/>
            <person name="Schmutz J."/>
            <person name="Juenger T."/>
        </authorList>
    </citation>
    <scope>NUCLEOTIDE SEQUENCE [LARGE SCALE GENOMIC DNA]</scope>
    <source>
        <strain evidence="5">cv. HAL2</strain>
    </source>
</reference>
<dbReference type="Proteomes" id="UP000244336">
    <property type="component" value="Chromosome 6"/>
</dbReference>
<protein>
    <submittedName>
        <fullName evidence="4">Uncharacterized protein</fullName>
    </submittedName>
</protein>
<feature type="domain" description="F-box/LRR-repeat protein 15/At3g58940/PEG3-like LRR" evidence="3">
    <location>
        <begin position="228"/>
        <end position="301"/>
    </location>
</feature>
<dbReference type="InterPro" id="IPR055411">
    <property type="entry name" value="LRR_FXL15/At3g58940/PEG3-like"/>
</dbReference>
<feature type="domain" description="F-box" evidence="2">
    <location>
        <begin position="87"/>
        <end position="125"/>
    </location>
</feature>
<dbReference type="Gramene" id="PUZ50462">
    <property type="protein sequence ID" value="PUZ50462"/>
    <property type="gene ID" value="GQ55_6G060000"/>
</dbReference>
<dbReference type="AlphaFoldDB" id="A0A2T7D4J1"/>
<dbReference type="InterPro" id="IPR006553">
    <property type="entry name" value="Leu-rich_rpt_Cys-con_subtyp"/>
</dbReference>
<gene>
    <name evidence="4" type="ORF">GQ55_6G060000</name>
</gene>
<dbReference type="PANTHER" id="PTHR38926:SF71">
    <property type="entry name" value="OS08G0194350 PROTEIN"/>
    <property type="match status" value="1"/>
</dbReference>
<dbReference type="Pfam" id="PF12937">
    <property type="entry name" value="F-box-like"/>
    <property type="match status" value="1"/>
</dbReference>
<feature type="region of interest" description="Disordered" evidence="1">
    <location>
        <begin position="1"/>
        <end position="78"/>
    </location>
</feature>
<dbReference type="Gene3D" id="3.80.10.10">
    <property type="entry name" value="Ribonuclease Inhibitor"/>
    <property type="match status" value="1"/>
</dbReference>
<dbReference type="FunFam" id="1.20.1280.50:FF:000037">
    <property type="entry name" value="F-box protein SKIP19"/>
    <property type="match status" value="1"/>
</dbReference>
<dbReference type="PANTHER" id="PTHR38926">
    <property type="entry name" value="F-BOX DOMAIN CONTAINING PROTEIN, EXPRESSED"/>
    <property type="match status" value="1"/>
</dbReference>
<dbReference type="SMART" id="SM00367">
    <property type="entry name" value="LRR_CC"/>
    <property type="match status" value="3"/>
</dbReference>
<evidence type="ECO:0000259" key="3">
    <source>
        <dbReference type="Pfam" id="PF24758"/>
    </source>
</evidence>
<dbReference type="SUPFAM" id="SSF52047">
    <property type="entry name" value="RNI-like"/>
    <property type="match status" value="1"/>
</dbReference>
<evidence type="ECO:0000259" key="2">
    <source>
        <dbReference type="Pfam" id="PF12937"/>
    </source>
</evidence>
<sequence length="324" mass="35461">MPWAIRPADISPVSLRTGKKNQSALNSPPSSSPSPNITASHRRRRAAPTRSGVARLRMESATSSSQPEPTPPSAAGGRDWSELSLDALVLVFARLGPVEILMGSGLVCRSWLQAAREPELWRSVDMASHRVVEEMKGDVLRAMAMVAVDRSGGKLEVFSGKYFVTDELLKYIGDRSPSLKTLSLISCHEVSNKGFTELVTKSPLLEDLSLELCPKIGGRNAYESTGKACPQLRRFSLRRECFRFSLNYPRRVAEALGIAAMTGLRSLSLTSSNITNDELAAVLDGCPRLETLCLRDCYKVIADDAALRARCARIKTLALPECER</sequence>